<organism evidence="3 4">
    <name type="scientific">Lepeophtheirus salmonis</name>
    <name type="common">Salmon louse</name>
    <name type="synonym">Caligus salmonis</name>
    <dbReference type="NCBI Taxonomy" id="72036"/>
    <lineage>
        <taxon>Eukaryota</taxon>
        <taxon>Metazoa</taxon>
        <taxon>Ecdysozoa</taxon>
        <taxon>Arthropoda</taxon>
        <taxon>Crustacea</taxon>
        <taxon>Multicrustacea</taxon>
        <taxon>Hexanauplia</taxon>
        <taxon>Copepoda</taxon>
        <taxon>Siphonostomatoida</taxon>
        <taxon>Caligidae</taxon>
        <taxon>Lepeophtheirus</taxon>
    </lineage>
</organism>
<dbReference type="InterPro" id="IPR001680">
    <property type="entry name" value="WD40_rpt"/>
</dbReference>
<dbReference type="SUPFAM" id="SSF50978">
    <property type="entry name" value="WD40 repeat-like"/>
    <property type="match status" value="1"/>
</dbReference>
<evidence type="ECO:0000313" key="3">
    <source>
        <dbReference type="EMBL" id="CAF2943568.1"/>
    </source>
</evidence>
<keyword evidence="2" id="KW-0677">Repeat</keyword>
<dbReference type="Proteomes" id="UP000675881">
    <property type="component" value="Chromosome 5"/>
</dbReference>
<evidence type="ECO:0000256" key="2">
    <source>
        <dbReference type="ARBA" id="ARBA00022737"/>
    </source>
</evidence>
<evidence type="ECO:0000256" key="1">
    <source>
        <dbReference type="ARBA" id="ARBA00022574"/>
    </source>
</evidence>
<dbReference type="Gene3D" id="2.130.10.10">
    <property type="entry name" value="YVTN repeat-like/Quinoprotein amine dehydrogenase"/>
    <property type="match status" value="1"/>
</dbReference>
<dbReference type="InterPro" id="IPR015943">
    <property type="entry name" value="WD40/YVTN_repeat-like_dom_sf"/>
</dbReference>
<protein>
    <submittedName>
        <fullName evidence="3">WD repeat-containing protein 92</fullName>
    </submittedName>
</protein>
<dbReference type="SMART" id="SM00320">
    <property type="entry name" value="WD40"/>
    <property type="match status" value="3"/>
</dbReference>
<accession>A0A7R8H8S5</accession>
<gene>
    <name evidence="3" type="ORF">LSAA_9361</name>
</gene>
<dbReference type="PROSITE" id="PS50294">
    <property type="entry name" value="WD_REPEATS_REGION"/>
    <property type="match status" value="1"/>
</dbReference>
<dbReference type="InterPro" id="IPR019775">
    <property type="entry name" value="WD40_repeat_CS"/>
</dbReference>
<dbReference type="InterPro" id="IPR036322">
    <property type="entry name" value="WD40_repeat_dom_sf"/>
</dbReference>
<evidence type="ECO:0000313" key="4">
    <source>
        <dbReference type="Proteomes" id="UP000675881"/>
    </source>
</evidence>
<proteinExistence type="predicted"/>
<dbReference type="AlphaFoldDB" id="A0A7R8H8S5"/>
<sequence length="360" mass="40265">MNSLEKPQVLVFTETIEEDYTFFDIKWIPTSARFVVIGCHTKGTGSIRVYSFVGRELKLSSKNDGDDTFSYKCGTFKSSDLSNRNLTTGDFKGNIHIWDLENLSTPKDSFKSAHSDLINSIDGSQRSGEILTASRDGSVKVWDVRVREKPVAVMIPRETEYKRDCWTASFGQDGSLIAAGYDNGDIKIFDLKAMSVLSEPHLNNGVCSVEFDRSETEPANKLIATCLQGKIHAFDLRTLHPKKGYAQTFEKFTGSNHTTLWGVRHLPQNRDIFGVISGSGSLGLYQYQYPDKRSDLDNNNVPQGVPGTIVELQETTISDQPVNALDWSKDKLGLAVCTAFDKKNKNCHCNEVKYYLMNVV</sequence>
<name>A0A7R8H8S5_LEPSM</name>
<keyword evidence="1" id="KW-0853">WD repeat</keyword>
<dbReference type="OrthoDB" id="10248252at2759"/>
<keyword evidence="4" id="KW-1185">Reference proteome</keyword>
<dbReference type="PROSITE" id="PS50082">
    <property type="entry name" value="WD_REPEATS_2"/>
    <property type="match status" value="1"/>
</dbReference>
<dbReference type="EMBL" id="HG994584">
    <property type="protein sequence ID" value="CAF2943568.1"/>
    <property type="molecule type" value="Genomic_DNA"/>
</dbReference>
<dbReference type="PANTHER" id="PTHR10971">
    <property type="entry name" value="MRNA EXPORT FACTOR AND BUB3"/>
    <property type="match status" value="1"/>
</dbReference>
<reference evidence="3" key="1">
    <citation type="submission" date="2021-02" db="EMBL/GenBank/DDBJ databases">
        <authorList>
            <person name="Bekaert M."/>
        </authorList>
    </citation>
    <scope>NUCLEOTIDE SEQUENCE</scope>
    <source>
        <strain evidence="3">IoA-00</strain>
    </source>
</reference>
<dbReference type="Pfam" id="PF00400">
    <property type="entry name" value="WD40"/>
    <property type="match status" value="2"/>
</dbReference>
<dbReference type="PROSITE" id="PS00678">
    <property type="entry name" value="WD_REPEATS_1"/>
    <property type="match status" value="1"/>
</dbReference>